<reference evidence="2 3" key="1">
    <citation type="submission" date="2016-08" db="EMBL/GenBank/DDBJ databases">
        <title>Draft genome of Fabibacter sp. strain SK-8.</title>
        <authorList>
            <person name="Wong S.-K."/>
            <person name="Hamasaki K."/>
            <person name="Yoshizawa S."/>
        </authorList>
    </citation>
    <scope>NUCLEOTIDE SEQUENCE [LARGE SCALE GENOMIC DNA]</scope>
    <source>
        <strain evidence="2 3">SK-8</strain>
    </source>
</reference>
<dbReference type="GO" id="GO:0004519">
    <property type="term" value="F:endonuclease activity"/>
    <property type="evidence" value="ECO:0007669"/>
    <property type="project" value="UniProtKB-KW"/>
</dbReference>
<dbReference type="PROSITE" id="PS50164">
    <property type="entry name" value="GIY_YIG"/>
    <property type="match status" value="1"/>
</dbReference>
<sequence>MHFVYILYSSSIDRFYIGETEELEVRLYQHNSGFFKGAFTSQVSDWSFYLTLQCRDRSHARGVEAFIKKQKCAAFIKRLKSNDKIQKDIIEKHL</sequence>
<dbReference type="EMBL" id="MDGQ01000003">
    <property type="protein sequence ID" value="OEK07205.1"/>
    <property type="molecule type" value="Genomic_DNA"/>
</dbReference>
<name>A0A1E5T743_9BACT</name>
<keyword evidence="2" id="KW-0540">Nuclease</keyword>
<dbReference type="SUPFAM" id="SSF82771">
    <property type="entry name" value="GIY-YIG endonuclease"/>
    <property type="match status" value="1"/>
</dbReference>
<comment type="caution">
    <text evidence="2">The sequence shown here is derived from an EMBL/GenBank/DDBJ whole genome shotgun (WGS) entry which is preliminary data.</text>
</comment>
<gene>
    <name evidence="2" type="ORF">BFP71_00700</name>
</gene>
<accession>A0A1E5T743</accession>
<dbReference type="Proteomes" id="UP000095552">
    <property type="component" value="Unassembled WGS sequence"/>
</dbReference>
<keyword evidence="2" id="KW-0255">Endonuclease</keyword>
<keyword evidence="3" id="KW-1185">Reference proteome</keyword>
<evidence type="ECO:0000259" key="1">
    <source>
        <dbReference type="PROSITE" id="PS50164"/>
    </source>
</evidence>
<dbReference type="Gene3D" id="3.40.1440.10">
    <property type="entry name" value="GIY-YIG endonuclease"/>
    <property type="match status" value="1"/>
</dbReference>
<proteinExistence type="predicted"/>
<protein>
    <submittedName>
        <fullName evidence="2">Endonuclease</fullName>
    </submittedName>
</protein>
<dbReference type="InterPro" id="IPR035901">
    <property type="entry name" value="GIY-YIG_endonuc_sf"/>
</dbReference>
<dbReference type="AlphaFoldDB" id="A0A1E5T743"/>
<dbReference type="Pfam" id="PF01541">
    <property type="entry name" value="GIY-YIG"/>
    <property type="match status" value="1"/>
</dbReference>
<dbReference type="InterPro" id="IPR000305">
    <property type="entry name" value="GIY-YIG_endonuc"/>
</dbReference>
<organism evidence="2 3">
    <name type="scientific">Roseivirga misakiensis</name>
    <dbReference type="NCBI Taxonomy" id="1563681"/>
    <lineage>
        <taxon>Bacteria</taxon>
        <taxon>Pseudomonadati</taxon>
        <taxon>Bacteroidota</taxon>
        <taxon>Cytophagia</taxon>
        <taxon>Cytophagales</taxon>
        <taxon>Roseivirgaceae</taxon>
        <taxon>Roseivirga</taxon>
    </lineage>
</organism>
<keyword evidence="2" id="KW-0378">Hydrolase</keyword>
<feature type="domain" description="GIY-YIG" evidence="1">
    <location>
        <begin position="1"/>
        <end position="83"/>
    </location>
</feature>
<evidence type="ECO:0000313" key="2">
    <source>
        <dbReference type="EMBL" id="OEK07205.1"/>
    </source>
</evidence>
<evidence type="ECO:0000313" key="3">
    <source>
        <dbReference type="Proteomes" id="UP000095552"/>
    </source>
</evidence>